<evidence type="ECO:0000256" key="1">
    <source>
        <dbReference type="SAM" id="SignalP"/>
    </source>
</evidence>
<dbReference type="EMBL" id="VJON01000010">
    <property type="protein sequence ID" value="TSE35127.1"/>
    <property type="molecule type" value="Genomic_DNA"/>
</dbReference>
<feature type="signal peptide" evidence="1">
    <location>
        <begin position="1"/>
        <end position="27"/>
    </location>
</feature>
<keyword evidence="4" id="KW-1185">Reference proteome</keyword>
<evidence type="ECO:0000259" key="2">
    <source>
        <dbReference type="Pfam" id="PF10502"/>
    </source>
</evidence>
<sequence>MTFSKKHTLTVALLTAATVAVPFVLRAADIHVAVTPSINERFVKVKPVSEAGRGDYVAFCRPLHIGNIPRGGKCPDGTIPLVKRVIAAKGDIVMFTPTEIRVIPGDGGEPKFYSAPHHDPKLPHPGWGQNIFVDVDQVVVIGDHVHSVDSRYFGLVGAEFDAKDGGV</sequence>
<dbReference type="Proteomes" id="UP000318294">
    <property type="component" value="Unassembled WGS sequence"/>
</dbReference>
<name>A0A554XH21_9BURK</name>
<dbReference type="RefSeq" id="WP_144327904.1">
    <property type="nucleotide sequence ID" value="NZ_VJON01000010.1"/>
</dbReference>
<feature type="domain" description="Peptidase S26" evidence="2">
    <location>
        <begin position="11"/>
        <end position="158"/>
    </location>
</feature>
<dbReference type="AlphaFoldDB" id="A0A554XH21"/>
<dbReference type="Pfam" id="PF10502">
    <property type="entry name" value="Peptidase_S26"/>
    <property type="match status" value="1"/>
</dbReference>
<accession>A0A554XH21</accession>
<dbReference type="OrthoDB" id="5360818at2"/>
<reference evidence="3 4" key="1">
    <citation type="submission" date="2019-07" db="EMBL/GenBank/DDBJ databases">
        <title>Tepidimonas charontis SPSP-6 draft genome.</title>
        <authorList>
            <person name="Da Costa M.S."/>
            <person name="Froufe H.J.C."/>
            <person name="Egas C."/>
            <person name="Albuquerque L."/>
        </authorList>
    </citation>
    <scope>NUCLEOTIDE SEQUENCE [LARGE SCALE GENOMIC DNA]</scope>
    <source>
        <strain evidence="3 4">SPSP-6</strain>
    </source>
</reference>
<keyword evidence="1" id="KW-0732">Signal</keyword>
<organism evidence="3 4">
    <name type="scientific">Tepidimonas charontis</name>
    <dbReference type="NCBI Taxonomy" id="2267262"/>
    <lineage>
        <taxon>Bacteria</taxon>
        <taxon>Pseudomonadati</taxon>
        <taxon>Pseudomonadota</taxon>
        <taxon>Betaproteobacteria</taxon>
        <taxon>Burkholderiales</taxon>
        <taxon>Tepidimonas</taxon>
    </lineage>
</organism>
<feature type="chain" id="PRO_5022062445" evidence="1">
    <location>
        <begin position="28"/>
        <end position="167"/>
    </location>
</feature>
<dbReference type="GO" id="GO:0006465">
    <property type="term" value="P:signal peptide processing"/>
    <property type="evidence" value="ECO:0007669"/>
    <property type="project" value="InterPro"/>
</dbReference>
<dbReference type="InterPro" id="IPR036286">
    <property type="entry name" value="LexA/Signal_pep-like_sf"/>
</dbReference>
<dbReference type="SUPFAM" id="SSF51306">
    <property type="entry name" value="LexA/Signal peptidase"/>
    <property type="match status" value="1"/>
</dbReference>
<gene>
    <name evidence="3" type="ORF">Tchar_00916</name>
</gene>
<proteinExistence type="predicted"/>
<dbReference type="GO" id="GO:0004252">
    <property type="term" value="F:serine-type endopeptidase activity"/>
    <property type="evidence" value="ECO:0007669"/>
    <property type="project" value="InterPro"/>
</dbReference>
<evidence type="ECO:0000313" key="4">
    <source>
        <dbReference type="Proteomes" id="UP000318294"/>
    </source>
</evidence>
<protein>
    <submittedName>
        <fullName evidence="3">Conjugative transfer signal peptidase TraF</fullName>
    </submittedName>
</protein>
<comment type="caution">
    <text evidence="3">The sequence shown here is derived from an EMBL/GenBank/DDBJ whole genome shotgun (WGS) entry which is preliminary data.</text>
</comment>
<dbReference type="Gene3D" id="2.10.109.10">
    <property type="entry name" value="Umud Fragment, subunit A"/>
    <property type="match status" value="1"/>
</dbReference>
<dbReference type="InterPro" id="IPR019533">
    <property type="entry name" value="Peptidase_S26"/>
</dbReference>
<evidence type="ECO:0000313" key="3">
    <source>
        <dbReference type="EMBL" id="TSE35127.1"/>
    </source>
</evidence>